<keyword evidence="3" id="KW-1185">Reference proteome</keyword>
<gene>
    <name evidence="2" type="ORF">PIB30_050376</name>
</gene>
<accession>A0ABU6RHN3</accession>
<sequence>MKMENATAPSLLLLPSGLPSPPTKPLQRKGKSDPRRWRWKKSLLPYLLGSSSSSAELSSPPTKPLSRKGRV</sequence>
<evidence type="ECO:0000313" key="3">
    <source>
        <dbReference type="Proteomes" id="UP001341840"/>
    </source>
</evidence>
<dbReference type="EMBL" id="JASCZI010030554">
    <property type="protein sequence ID" value="MED6123577.1"/>
    <property type="molecule type" value="Genomic_DNA"/>
</dbReference>
<evidence type="ECO:0000313" key="2">
    <source>
        <dbReference type="EMBL" id="MED6123577.1"/>
    </source>
</evidence>
<comment type="caution">
    <text evidence="2">The sequence shown here is derived from an EMBL/GenBank/DDBJ whole genome shotgun (WGS) entry which is preliminary data.</text>
</comment>
<organism evidence="2 3">
    <name type="scientific">Stylosanthes scabra</name>
    <dbReference type="NCBI Taxonomy" id="79078"/>
    <lineage>
        <taxon>Eukaryota</taxon>
        <taxon>Viridiplantae</taxon>
        <taxon>Streptophyta</taxon>
        <taxon>Embryophyta</taxon>
        <taxon>Tracheophyta</taxon>
        <taxon>Spermatophyta</taxon>
        <taxon>Magnoliopsida</taxon>
        <taxon>eudicotyledons</taxon>
        <taxon>Gunneridae</taxon>
        <taxon>Pentapetalae</taxon>
        <taxon>rosids</taxon>
        <taxon>fabids</taxon>
        <taxon>Fabales</taxon>
        <taxon>Fabaceae</taxon>
        <taxon>Papilionoideae</taxon>
        <taxon>50 kb inversion clade</taxon>
        <taxon>dalbergioids sensu lato</taxon>
        <taxon>Dalbergieae</taxon>
        <taxon>Pterocarpus clade</taxon>
        <taxon>Stylosanthes</taxon>
    </lineage>
</organism>
<dbReference type="Proteomes" id="UP001341840">
    <property type="component" value="Unassembled WGS sequence"/>
</dbReference>
<proteinExistence type="predicted"/>
<reference evidence="2 3" key="1">
    <citation type="journal article" date="2023" name="Plants (Basel)">
        <title>Bridging the Gap: Combining Genomics and Transcriptomics Approaches to Understand Stylosanthes scabra, an Orphan Legume from the Brazilian Caatinga.</title>
        <authorList>
            <person name="Ferreira-Neto J.R.C."/>
            <person name="da Silva M.D."/>
            <person name="Binneck E."/>
            <person name="de Melo N.F."/>
            <person name="da Silva R.H."/>
            <person name="de Melo A.L.T.M."/>
            <person name="Pandolfi V."/>
            <person name="Bustamante F.O."/>
            <person name="Brasileiro-Vidal A.C."/>
            <person name="Benko-Iseppon A.M."/>
        </authorList>
    </citation>
    <scope>NUCLEOTIDE SEQUENCE [LARGE SCALE GENOMIC DNA]</scope>
    <source>
        <tissue evidence="2">Leaves</tissue>
    </source>
</reference>
<feature type="region of interest" description="Disordered" evidence="1">
    <location>
        <begin position="50"/>
        <end position="71"/>
    </location>
</feature>
<feature type="region of interest" description="Disordered" evidence="1">
    <location>
        <begin position="1"/>
        <end position="37"/>
    </location>
</feature>
<name>A0ABU6RHN3_9FABA</name>
<protein>
    <submittedName>
        <fullName evidence="2">Uncharacterized protein</fullName>
    </submittedName>
</protein>
<evidence type="ECO:0000256" key="1">
    <source>
        <dbReference type="SAM" id="MobiDB-lite"/>
    </source>
</evidence>
<feature type="compositionally biased region" description="Low complexity" evidence="1">
    <location>
        <begin position="50"/>
        <end position="60"/>
    </location>
</feature>